<comment type="similarity">
    <text evidence="1">Belongs to the SRR1 family.</text>
</comment>
<dbReference type="InterPro" id="IPR012942">
    <property type="entry name" value="SRR1-like"/>
</dbReference>
<dbReference type="PANTHER" id="PTHR28626">
    <property type="entry name" value="SRR1-LIKE PROTEIN"/>
    <property type="match status" value="1"/>
</dbReference>
<dbReference type="Pfam" id="PF07985">
    <property type="entry name" value="SRR1"/>
    <property type="match status" value="1"/>
</dbReference>
<dbReference type="AlphaFoldDB" id="A0A1C3KAS4"/>
<evidence type="ECO:0000256" key="1">
    <source>
        <dbReference type="ARBA" id="ARBA00009856"/>
    </source>
</evidence>
<sequence>MDGWVLVQGKHRVREKNCRNRKEGRATDELLNTTLGEREEEEYNDDKKNLKTRKCTYSINRNNRDNIYKEIKKIMSLLEKTEFFENFQKKFNKIYKHEIKIVGAICLGLGSLRDQNLNSKRACMYQLCFILLVKNIYTIDKIFIYDPKITKMEQGVYSILNIQVLSCKGIYKKSNFESDTQTAHVGEEKTFHHTTIKLNKNERMLLFMPHCDICLYGEVLYNIFIYEQLRYANVHFFFNLDNTIFLGNSFDYYKERIFLYKPFGLPSYIIQMLQENEDILNLKINETNSFQLQKNFKYSHFIFYILNFSKQVNFPVYFEQISAFNDLAIVLFCKIPNKPIFWATVYKFLLGQAKI</sequence>
<dbReference type="VEuPathDB" id="PlasmoDB:PmUG01_04019600"/>
<dbReference type="GO" id="GO:0005737">
    <property type="term" value="C:cytoplasm"/>
    <property type="evidence" value="ECO:0007669"/>
    <property type="project" value="TreeGrafter"/>
</dbReference>
<dbReference type="EMBL" id="LT594492">
    <property type="protein sequence ID" value="SBT70570.1"/>
    <property type="molecule type" value="Genomic_DNA"/>
</dbReference>
<accession>A0A1C3KAS4</accession>
<dbReference type="GO" id="GO:0005634">
    <property type="term" value="C:nucleus"/>
    <property type="evidence" value="ECO:0007669"/>
    <property type="project" value="TreeGrafter"/>
</dbReference>
<reference evidence="3 4" key="1">
    <citation type="submission" date="2016-06" db="EMBL/GenBank/DDBJ databases">
        <authorList>
            <consortium name="Pathogen Informatics"/>
        </authorList>
    </citation>
    <scope>NUCLEOTIDE SEQUENCE [LARGE SCALE GENOMIC DNA]</scope>
    <source>
        <strain evidence="3">PmlGA01</strain>
    </source>
</reference>
<dbReference type="InterPro" id="IPR040044">
    <property type="entry name" value="SRR1L"/>
</dbReference>
<organism evidence="3 4">
    <name type="scientific">Plasmodium malariae</name>
    <dbReference type="NCBI Taxonomy" id="5858"/>
    <lineage>
        <taxon>Eukaryota</taxon>
        <taxon>Sar</taxon>
        <taxon>Alveolata</taxon>
        <taxon>Apicomplexa</taxon>
        <taxon>Aconoidasida</taxon>
        <taxon>Haemosporida</taxon>
        <taxon>Plasmodiidae</taxon>
        <taxon>Plasmodium</taxon>
        <taxon>Plasmodium (Plasmodium)</taxon>
    </lineage>
</organism>
<gene>
    <name evidence="3" type="primary">PmlGA01_040011400</name>
    <name evidence="3" type="ORF">PMLGA01_040011400</name>
</gene>
<dbReference type="Proteomes" id="UP000219799">
    <property type="component" value="Chromosome 4"/>
</dbReference>
<evidence type="ECO:0000313" key="3">
    <source>
        <dbReference type="EMBL" id="SBT70570.1"/>
    </source>
</evidence>
<proteinExistence type="inferred from homology"/>
<feature type="domain" description="SRR1-like" evidence="2">
    <location>
        <begin position="88"/>
        <end position="329"/>
    </location>
</feature>
<dbReference type="PANTHER" id="PTHR28626:SF3">
    <property type="entry name" value="SRR1-LIKE PROTEIN"/>
    <property type="match status" value="1"/>
</dbReference>
<evidence type="ECO:0000259" key="2">
    <source>
        <dbReference type="Pfam" id="PF07985"/>
    </source>
</evidence>
<protein>
    <submittedName>
        <fullName evidence="3">SRR1-like protein, putative</fullName>
    </submittedName>
</protein>
<name>A0A1C3KAS4_PLAMA</name>
<evidence type="ECO:0000313" key="4">
    <source>
        <dbReference type="Proteomes" id="UP000219799"/>
    </source>
</evidence>